<proteinExistence type="predicted"/>
<evidence type="ECO:0000313" key="2">
    <source>
        <dbReference type="Proteomes" id="UP000176700"/>
    </source>
</evidence>
<dbReference type="AlphaFoldDB" id="A0A1G2FZI2"/>
<protein>
    <submittedName>
        <fullName evidence="1">Uncharacterized protein</fullName>
    </submittedName>
</protein>
<accession>A0A1G2FZI2</accession>
<evidence type="ECO:0000313" key="1">
    <source>
        <dbReference type="EMBL" id="OGZ43494.1"/>
    </source>
</evidence>
<reference evidence="1 2" key="1">
    <citation type="journal article" date="2016" name="Nat. Commun.">
        <title>Thousands of microbial genomes shed light on interconnected biogeochemical processes in an aquifer system.</title>
        <authorList>
            <person name="Anantharaman K."/>
            <person name="Brown C.T."/>
            <person name="Hug L.A."/>
            <person name="Sharon I."/>
            <person name="Castelle C.J."/>
            <person name="Probst A.J."/>
            <person name="Thomas B.C."/>
            <person name="Singh A."/>
            <person name="Wilkins M.J."/>
            <person name="Karaoz U."/>
            <person name="Brodie E.L."/>
            <person name="Williams K.H."/>
            <person name="Hubbard S.S."/>
            <person name="Banfield J.F."/>
        </authorList>
    </citation>
    <scope>NUCLEOTIDE SEQUENCE [LARGE SCALE GENOMIC DNA]</scope>
</reference>
<name>A0A1G2FZI2_9BACT</name>
<dbReference type="Proteomes" id="UP000176700">
    <property type="component" value="Unassembled WGS sequence"/>
</dbReference>
<gene>
    <name evidence="1" type="ORF">A2W41_04115</name>
</gene>
<dbReference type="EMBL" id="MHNI01000005">
    <property type="protein sequence ID" value="OGZ43494.1"/>
    <property type="molecule type" value="Genomic_DNA"/>
</dbReference>
<comment type="caution">
    <text evidence="1">The sequence shown here is derived from an EMBL/GenBank/DDBJ whole genome shotgun (WGS) entry which is preliminary data.</text>
</comment>
<sequence length="233" mass="26122">MYVFSGLQWGGKIQTRKKGTAMTIKHGTISYVTGSYIEFQAAVLRALPRDIDSNVAHGWTQNGESLARVLRKALTPDNMPAGLPAEASAKASNTYPLSVDYGRSVEDGVKAGRYDLANSDITSRNFPTKRKGTAEIAVEPIHFNRCISTDEALRELDMMGYRPAELQELLAFGEKYPEVQREFTVVASGSVWQNRYGNRDVPGLGRFGSRRYLELFWFGYDFDEICRFAAVRK</sequence>
<organism evidence="1 2">
    <name type="scientific">Candidatus Ryanbacteria bacterium RIFCSPHIGHO2_01_45_13</name>
    <dbReference type="NCBI Taxonomy" id="1802112"/>
    <lineage>
        <taxon>Bacteria</taxon>
        <taxon>Candidatus Ryaniibacteriota</taxon>
    </lineage>
</organism>